<keyword evidence="1" id="KW-1133">Transmembrane helix</keyword>
<evidence type="ECO:0000313" key="4">
    <source>
        <dbReference type="Proteomes" id="UP000290572"/>
    </source>
</evidence>
<keyword evidence="2" id="KW-0732">Signal</keyword>
<gene>
    <name evidence="3" type="ORF">ROHU_004197</name>
</gene>
<comment type="caution">
    <text evidence="3">The sequence shown here is derived from an EMBL/GenBank/DDBJ whole genome shotgun (WGS) entry which is preliminary data.</text>
</comment>
<keyword evidence="4" id="KW-1185">Reference proteome</keyword>
<sequence>MQLLATIIVLMMTYVCKSCLSPAAIAGIVVILAAAALVVAVVVIRRRRKISELERQMDDTVTKIQTGLLTNSNILKTA</sequence>
<evidence type="ECO:0000256" key="1">
    <source>
        <dbReference type="SAM" id="Phobius"/>
    </source>
</evidence>
<keyword evidence="1" id="KW-0812">Transmembrane</keyword>
<protein>
    <submittedName>
        <fullName evidence="3">Uncharacterized protein</fullName>
    </submittedName>
</protein>
<dbReference type="AlphaFoldDB" id="A0A498NPM6"/>
<dbReference type="Proteomes" id="UP000290572">
    <property type="component" value="Unassembled WGS sequence"/>
</dbReference>
<name>A0A498NPM6_LABRO</name>
<organism evidence="3 4">
    <name type="scientific">Labeo rohita</name>
    <name type="common">Indian major carp</name>
    <name type="synonym">Cyprinus rohita</name>
    <dbReference type="NCBI Taxonomy" id="84645"/>
    <lineage>
        <taxon>Eukaryota</taxon>
        <taxon>Metazoa</taxon>
        <taxon>Chordata</taxon>
        <taxon>Craniata</taxon>
        <taxon>Vertebrata</taxon>
        <taxon>Euteleostomi</taxon>
        <taxon>Actinopterygii</taxon>
        <taxon>Neopterygii</taxon>
        <taxon>Teleostei</taxon>
        <taxon>Ostariophysi</taxon>
        <taxon>Cypriniformes</taxon>
        <taxon>Cyprinidae</taxon>
        <taxon>Labeoninae</taxon>
        <taxon>Labeonini</taxon>
        <taxon>Labeo</taxon>
    </lineage>
</organism>
<dbReference type="EMBL" id="QBIY01011217">
    <property type="protein sequence ID" value="RXN34002.1"/>
    <property type="molecule type" value="Genomic_DNA"/>
</dbReference>
<evidence type="ECO:0000256" key="2">
    <source>
        <dbReference type="SAM" id="SignalP"/>
    </source>
</evidence>
<accession>A0A498NPM6</accession>
<feature type="transmembrane region" description="Helical" evidence="1">
    <location>
        <begin position="25"/>
        <end position="44"/>
    </location>
</feature>
<reference evidence="3 4" key="1">
    <citation type="submission" date="2018-03" db="EMBL/GenBank/DDBJ databases">
        <title>Draft genome sequence of Rohu Carp (Labeo rohita).</title>
        <authorList>
            <person name="Das P."/>
            <person name="Kushwaha B."/>
            <person name="Joshi C.G."/>
            <person name="Kumar D."/>
            <person name="Nagpure N.S."/>
            <person name="Sahoo L."/>
            <person name="Das S.P."/>
            <person name="Bit A."/>
            <person name="Patnaik S."/>
            <person name="Meher P.K."/>
            <person name="Jayasankar P."/>
            <person name="Koringa P.G."/>
            <person name="Patel N.V."/>
            <person name="Hinsu A.T."/>
            <person name="Kumar R."/>
            <person name="Pandey M."/>
            <person name="Agarwal S."/>
            <person name="Srivastava S."/>
            <person name="Singh M."/>
            <person name="Iquebal M.A."/>
            <person name="Jaiswal S."/>
            <person name="Angadi U.B."/>
            <person name="Kumar N."/>
            <person name="Raza M."/>
            <person name="Shah T.M."/>
            <person name="Rai A."/>
            <person name="Jena J.K."/>
        </authorList>
    </citation>
    <scope>NUCLEOTIDE SEQUENCE [LARGE SCALE GENOMIC DNA]</scope>
    <source>
        <strain evidence="3">DASCIFA01</strain>
        <tissue evidence="3">Testis</tissue>
    </source>
</reference>
<proteinExistence type="predicted"/>
<keyword evidence="1" id="KW-0472">Membrane</keyword>
<evidence type="ECO:0000313" key="3">
    <source>
        <dbReference type="EMBL" id="RXN34002.1"/>
    </source>
</evidence>
<feature type="chain" id="PRO_5019866626" evidence="2">
    <location>
        <begin position="19"/>
        <end position="78"/>
    </location>
</feature>
<feature type="signal peptide" evidence="2">
    <location>
        <begin position="1"/>
        <end position="18"/>
    </location>
</feature>